<proteinExistence type="predicted"/>
<evidence type="ECO:0000313" key="3">
    <source>
        <dbReference type="EMBL" id="SFF74157.1"/>
    </source>
</evidence>
<keyword evidence="1" id="KW-0472">Membrane</keyword>
<dbReference type="RefSeq" id="WP_089751247.1">
    <property type="nucleotide sequence ID" value="NZ_FOOG01000007.1"/>
</dbReference>
<keyword evidence="1" id="KW-1133">Transmembrane helix</keyword>
<dbReference type="InterPro" id="IPR025007">
    <property type="entry name" value="DUF3899"/>
</dbReference>
<dbReference type="OrthoDB" id="2989943at2"/>
<feature type="transmembrane region" description="Helical" evidence="1">
    <location>
        <begin position="101"/>
        <end position="121"/>
    </location>
</feature>
<dbReference type="AlphaFoldDB" id="A0A1I2L9J1"/>
<name>A0A1I2L9J1_9BACI</name>
<protein>
    <recommendedName>
        <fullName evidence="2">DUF3899 domain-containing protein</fullName>
    </recommendedName>
</protein>
<keyword evidence="1" id="KW-0812">Transmembrane</keyword>
<feature type="transmembrane region" description="Helical" evidence="1">
    <location>
        <begin position="12"/>
        <end position="32"/>
    </location>
</feature>
<evidence type="ECO:0000256" key="1">
    <source>
        <dbReference type="SAM" id="Phobius"/>
    </source>
</evidence>
<evidence type="ECO:0000259" key="2">
    <source>
        <dbReference type="Pfam" id="PF13038"/>
    </source>
</evidence>
<evidence type="ECO:0000313" key="4">
    <source>
        <dbReference type="Proteomes" id="UP000198897"/>
    </source>
</evidence>
<dbReference type="EMBL" id="FOOG01000007">
    <property type="protein sequence ID" value="SFF74157.1"/>
    <property type="molecule type" value="Genomic_DNA"/>
</dbReference>
<dbReference type="Proteomes" id="UP000198897">
    <property type="component" value="Unassembled WGS sequence"/>
</dbReference>
<dbReference type="Pfam" id="PF13038">
    <property type="entry name" value="DUF3899"/>
    <property type="match status" value="1"/>
</dbReference>
<accession>A0A1I2L9J1</accession>
<sequence length="123" mass="14493">MNVLRNKWMGVAGNILLVSLLFAILAPVYDLFHFINQLFYIAYFYLFVGILLWVIRGGFFDAITYSMRRFYNRVSKQQDYLDDWKQKPLPSQTIESTWLKFFLFHGGMLTAGLLALLALYYNL</sequence>
<organism evidence="3 4">
    <name type="scientific">Halobacillus alkaliphilus</name>
    <dbReference type="NCBI Taxonomy" id="396056"/>
    <lineage>
        <taxon>Bacteria</taxon>
        <taxon>Bacillati</taxon>
        <taxon>Bacillota</taxon>
        <taxon>Bacilli</taxon>
        <taxon>Bacillales</taxon>
        <taxon>Bacillaceae</taxon>
        <taxon>Halobacillus</taxon>
    </lineage>
</organism>
<feature type="domain" description="DUF3899" evidence="2">
    <location>
        <begin position="35"/>
        <end position="117"/>
    </location>
</feature>
<reference evidence="4" key="1">
    <citation type="submission" date="2016-10" db="EMBL/GenBank/DDBJ databases">
        <authorList>
            <person name="Varghese N."/>
            <person name="Submissions S."/>
        </authorList>
    </citation>
    <scope>NUCLEOTIDE SEQUENCE [LARGE SCALE GENOMIC DNA]</scope>
    <source>
        <strain evidence="4">FP5</strain>
    </source>
</reference>
<gene>
    <name evidence="3" type="ORF">SAMN05216353_107118</name>
</gene>
<keyword evidence="4" id="KW-1185">Reference proteome</keyword>
<feature type="transmembrane region" description="Helical" evidence="1">
    <location>
        <begin position="38"/>
        <end position="59"/>
    </location>
</feature>